<name>A0A655X3T3_VIBCL</name>
<accession>A0A655X3T3</accession>
<sequence>MIGLANWLQLVNGVIDVLQILLITGAEIVSTCGGRDGLQCLFIQILRGIHLTTEQEIFDHHFTCTDADGINRGVVLFGDIGGFKRVKHSCGIAAITEQNHHALRRITVDKGFGRESNPFTNRGLSADKFKYRLIKLVSDGLSIQRQRRLQIGVIGKQDQSDTIAFALGDKFRQYLFDCS</sequence>
<dbReference type="EMBL" id="CWQY01000002">
    <property type="protein sequence ID" value="CSC03113.1"/>
    <property type="molecule type" value="Genomic_DNA"/>
</dbReference>
<gene>
    <name evidence="1" type="ORF">ERS013200_00338</name>
</gene>
<proteinExistence type="predicted"/>
<dbReference type="AlphaFoldDB" id="A0A655X3T3"/>
<protein>
    <submittedName>
        <fullName evidence="1">Uncharacterized protein</fullName>
    </submittedName>
</protein>
<organism evidence="1 2">
    <name type="scientific">Vibrio cholerae</name>
    <dbReference type="NCBI Taxonomy" id="666"/>
    <lineage>
        <taxon>Bacteria</taxon>
        <taxon>Pseudomonadati</taxon>
        <taxon>Pseudomonadota</taxon>
        <taxon>Gammaproteobacteria</taxon>
        <taxon>Vibrionales</taxon>
        <taxon>Vibrionaceae</taxon>
        <taxon>Vibrio</taxon>
    </lineage>
</organism>
<evidence type="ECO:0000313" key="1">
    <source>
        <dbReference type="EMBL" id="CSC03113.1"/>
    </source>
</evidence>
<reference evidence="1 2" key="1">
    <citation type="submission" date="2015-07" db="EMBL/GenBank/DDBJ databases">
        <authorList>
            <consortium name="Pathogen Informatics"/>
        </authorList>
    </citation>
    <scope>NUCLEOTIDE SEQUENCE [LARGE SCALE GENOMIC DNA]</scope>
    <source>
        <strain evidence="1 2">A316</strain>
    </source>
</reference>
<dbReference type="Proteomes" id="UP000041770">
    <property type="component" value="Unassembled WGS sequence"/>
</dbReference>
<evidence type="ECO:0000313" key="2">
    <source>
        <dbReference type="Proteomes" id="UP000041770"/>
    </source>
</evidence>